<gene>
    <name evidence="7" type="ORF">CBOVIS_LOCUS1904</name>
</gene>
<dbReference type="PANTHER" id="PTHR22945">
    <property type="entry name" value="SERPENTINE RECEPTOR, CLASS D DELTA"/>
    <property type="match status" value="1"/>
</dbReference>
<feature type="transmembrane region" description="Helical" evidence="6">
    <location>
        <begin position="281"/>
        <end position="300"/>
    </location>
</feature>
<dbReference type="InterPro" id="IPR019421">
    <property type="entry name" value="7TM_GPCR_serpentine_rcpt_Srd"/>
</dbReference>
<feature type="transmembrane region" description="Helical" evidence="6">
    <location>
        <begin position="12"/>
        <end position="33"/>
    </location>
</feature>
<evidence type="ECO:0000313" key="8">
    <source>
        <dbReference type="Proteomes" id="UP000494206"/>
    </source>
</evidence>
<evidence type="ECO:0000256" key="2">
    <source>
        <dbReference type="ARBA" id="ARBA00009166"/>
    </source>
</evidence>
<dbReference type="Pfam" id="PF10317">
    <property type="entry name" value="7TM_GPCR_Srd"/>
    <property type="match status" value="1"/>
</dbReference>
<feature type="transmembrane region" description="Helical" evidence="6">
    <location>
        <begin position="245"/>
        <end position="269"/>
    </location>
</feature>
<keyword evidence="4 6" id="KW-1133">Transmembrane helix</keyword>
<dbReference type="AlphaFoldDB" id="A0A8S1EF68"/>
<sequence length="329" mass="37741">MIWHWSDTLNIFYSFPIAFLSIIFNILLIYIVAKYSPMAMKSYSILIISEAIYDIFVAFCLSMVIPRFRNSGFSIVIIFHGPCQLFFSDRYIQSNFCLFFECGAIYAIFGIQLIVFYSLYFRQQSVLDPFKVFRRSVILTYVLILSAFNAIMTVVTFVQNLYPIEVSDAVAEKLKPGIVKSGWPFGTVVDMFQISQIPPNALTNILNPTVVVYGILCRYRVNKAVRNDTHMSEQMKHLHRGLANVLFAQVFSSAVAFFTCVLYMVSLYYDVEQSTLSENTMFFPAILMLLVSPIVTIYFVRPYRNKIIEIFHFPFLVNSAVNSVDITGA</sequence>
<reference evidence="7 8" key="1">
    <citation type="submission" date="2020-04" db="EMBL/GenBank/DDBJ databases">
        <authorList>
            <person name="Laetsch R D."/>
            <person name="Stevens L."/>
            <person name="Kumar S."/>
            <person name="Blaxter L. M."/>
        </authorList>
    </citation>
    <scope>NUCLEOTIDE SEQUENCE [LARGE SCALE GENOMIC DNA]</scope>
</reference>
<comment type="similarity">
    <text evidence="2">Belongs to the nematode receptor-like protein srd family.</text>
</comment>
<dbReference type="PANTHER" id="PTHR22945:SF40">
    <property type="entry name" value="SERPENTINE RECEPTOR, CLASS D (DELTA)-RELATED"/>
    <property type="match status" value="1"/>
</dbReference>
<dbReference type="OrthoDB" id="5866527at2759"/>
<evidence type="ECO:0000256" key="5">
    <source>
        <dbReference type="ARBA" id="ARBA00023136"/>
    </source>
</evidence>
<evidence type="ECO:0000256" key="6">
    <source>
        <dbReference type="SAM" id="Phobius"/>
    </source>
</evidence>
<keyword evidence="8" id="KW-1185">Reference proteome</keyword>
<comment type="caution">
    <text evidence="7">The sequence shown here is derived from an EMBL/GenBank/DDBJ whole genome shotgun (WGS) entry which is preliminary data.</text>
</comment>
<proteinExistence type="inferred from homology"/>
<evidence type="ECO:0000313" key="7">
    <source>
        <dbReference type="EMBL" id="CAB3398653.1"/>
    </source>
</evidence>
<evidence type="ECO:0000256" key="3">
    <source>
        <dbReference type="ARBA" id="ARBA00022692"/>
    </source>
</evidence>
<evidence type="ECO:0000256" key="1">
    <source>
        <dbReference type="ARBA" id="ARBA00004141"/>
    </source>
</evidence>
<protein>
    <recommendedName>
        <fullName evidence="9">G-protein coupled receptors family 1 profile domain-containing protein</fullName>
    </recommendedName>
</protein>
<feature type="transmembrane region" description="Helical" evidence="6">
    <location>
        <begin position="45"/>
        <end position="65"/>
    </location>
</feature>
<feature type="transmembrane region" description="Helical" evidence="6">
    <location>
        <begin position="96"/>
        <end position="118"/>
    </location>
</feature>
<dbReference type="EMBL" id="CADEPM010000001">
    <property type="protein sequence ID" value="CAB3398653.1"/>
    <property type="molecule type" value="Genomic_DNA"/>
</dbReference>
<dbReference type="Proteomes" id="UP000494206">
    <property type="component" value="Unassembled WGS sequence"/>
</dbReference>
<feature type="transmembrane region" description="Helical" evidence="6">
    <location>
        <begin position="138"/>
        <end position="158"/>
    </location>
</feature>
<evidence type="ECO:0000256" key="4">
    <source>
        <dbReference type="ARBA" id="ARBA00022989"/>
    </source>
</evidence>
<keyword evidence="3 6" id="KW-0812">Transmembrane</keyword>
<evidence type="ECO:0008006" key="9">
    <source>
        <dbReference type="Google" id="ProtNLM"/>
    </source>
</evidence>
<comment type="subcellular location">
    <subcellularLocation>
        <location evidence="1">Membrane</location>
        <topology evidence="1">Multi-pass membrane protein</topology>
    </subcellularLocation>
</comment>
<organism evidence="7 8">
    <name type="scientific">Caenorhabditis bovis</name>
    <dbReference type="NCBI Taxonomy" id="2654633"/>
    <lineage>
        <taxon>Eukaryota</taxon>
        <taxon>Metazoa</taxon>
        <taxon>Ecdysozoa</taxon>
        <taxon>Nematoda</taxon>
        <taxon>Chromadorea</taxon>
        <taxon>Rhabditida</taxon>
        <taxon>Rhabditina</taxon>
        <taxon>Rhabditomorpha</taxon>
        <taxon>Rhabditoidea</taxon>
        <taxon>Rhabditidae</taxon>
        <taxon>Peloderinae</taxon>
        <taxon>Caenorhabditis</taxon>
    </lineage>
</organism>
<accession>A0A8S1EF68</accession>
<name>A0A8S1EF68_9PELO</name>
<dbReference type="GO" id="GO:0016020">
    <property type="term" value="C:membrane"/>
    <property type="evidence" value="ECO:0007669"/>
    <property type="project" value="UniProtKB-SubCell"/>
</dbReference>
<keyword evidence="5 6" id="KW-0472">Membrane</keyword>
<dbReference type="InterPro" id="IPR050920">
    <property type="entry name" value="Nematode_rcpt-like_delta"/>
</dbReference>